<evidence type="ECO:0000256" key="3">
    <source>
        <dbReference type="ARBA" id="ARBA00023015"/>
    </source>
</evidence>
<keyword evidence="2" id="KW-0862">Zinc</keyword>
<evidence type="ECO:0000313" key="9">
    <source>
        <dbReference type="EMBL" id="OJJ30547.1"/>
    </source>
</evidence>
<dbReference type="GO" id="GO:0006351">
    <property type="term" value="P:DNA-templated transcription"/>
    <property type="evidence" value="ECO:0007669"/>
    <property type="project" value="InterPro"/>
</dbReference>
<name>A0A1L9R6N6_ASPWE</name>
<evidence type="ECO:0000256" key="7">
    <source>
        <dbReference type="SAM" id="MobiDB-lite"/>
    </source>
</evidence>
<keyword evidence="10" id="KW-1185">Reference proteome</keyword>
<feature type="region of interest" description="Disordered" evidence="7">
    <location>
        <begin position="31"/>
        <end position="56"/>
    </location>
</feature>
<keyword evidence="5" id="KW-0804">Transcription</keyword>
<dbReference type="PANTHER" id="PTHR31313:SF83">
    <property type="entry name" value="ZN(II)2CYS6 TRANSCRIPTION FACTOR (EUROFUNG)"/>
    <property type="match status" value="1"/>
</dbReference>
<reference evidence="10" key="1">
    <citation type="journal article" date="2017" name="Genome Biol.">
        <title>Comparative genomics reveals high biological diversity and specific adaptations in the industrially and medically important fungal genus Aspergillus.</title>
        <authorList>
            <person name="de Vries R.P."/>
            <person name="Riley R."/>
            <person name="Wiebenga A."/>
            <person name="Aguilar-Osorio G."/>
            <person name="Amillis S."/>
            <person name="Uchima C.A."/>
            <person name="Anderluh G."/>
            <person name="Asadollahi M."/>
            <person name="Askin M."/>
            <person name="Barry K."/>
            <person name="Battaglia E."/>
            <person name="Bayram O."/>
            <person name="Benocci T."/>
            <person name="Braus-Stromeyer S.A."/>
            <person name="Caldana C."/>
            <person name="Canovas D."/>
            <person name="Cerqueira G.C."/>
            <person name="Chen F."/>
            <person name="Chen W."/>
            <person name="Choi C."/>
            <person name="Clum A."/>
            <person name="Dos Santos R.A."/>
            <person name="Damasio A.R."/>
            <person name="Diallinas G."/>
            <person name="Emri T."/>
            <person name="Fekete E."/>
            <person name="Flipphi M."/>
            <person name="Freyberg S."/>
            <person name="Gallo A."/>
            <person name="Gournas C."/>
            <person name="Habgood R."/>
            <person name="Hainaut M."/>
            <person name="Harispe M.L."/>
            <person name="Henrissat B."/>
            <person name="Hilden K.S."/>
            <person name="Hope R."/>
            <person name="Hossain A."/>
            <person name="Karabika E."/>
            <person name="Karaffa L."/>
            <person name="Karanyi Z."/>
            <person name="Krasevec N."/>
            <person name="Kuo A."/>
            <person name="Kusch H."/>
            <person name="LaButti K."/>
            <person name="Lagendijk E.L."/>
            <person name="Lapidus A."/>
            <person name="Levasseur A."/>
            <person name="Lindquist E."/>
            <person name="Lipzen A."/>
            <person name="Logrieco A.F."/>
            <person name="MacCabe A."/>
            <person name="Maekelae M.R."/>
            <person name="Malavazi I."/>
            <person name="Melin P."/>
            <person name="Meyer V."/>
            <person name="Mielnichuk N."/>
            <person name="Miskei M."/>
            <person name="Molnar A.P."/>
            <person name="Mule G."/>
            <person name="Ngan C.Y."/>
            <person name="Orejas M."/>
            <person name="Orosz E."/>
            <person name="Ouedraogo J.P."/>
            <person name="Overkamp K.M."/>
            <person name="Park H.-S."/>
            <person name="Perrone G."/>
            <person name="Piumi F."/>
            <person name="Punt P.J."/>
            <person name="Ram A.F."/>
            <person name="Ramon A."/>
            <person name="Rauscher S."/>
            <person name="Record E."/>
            <person name="Riano-Pachon D.M."/>
            <person name="Robert V."/>
            <person name="Roehrig J."/>
            <person name="Ruller R."/>
            <person name="Salamov A."/>
            <person name="Salih N.S."/>
            <person name="Samson R.A."/>
            <person name="Sandor E."/>
            <person name="Sanguinetti M."/>
            <person name="Schuetze T."/>
            <person name="Sepcic K."/>
            <person name="Shelest E."/>
            <person name="Sherlock G."/>
            <person name="Sophianopoulou V."/>
            <person name="Squina F.M."/>
            <person name="Sun H."/>
            <person name="Susca A."/>
            <person name="Todd R.B."/>
            <person name="Tsang A."/>
            <person name="Unkles S.E."/>
            <person name="van de Wiele N."/>
            <person name="van Rossen-Uffink D."/>
            <person name="Oliveira J.V."/>
            <person name="Vesth T.C."/>
            <person name="Visser J."/>
            <person name="Yu J.-H."/>
            <person name="Zhou M."/>
            <person name="Andersen M.R."/>
            <person name="Archer D.B."/>
            <person name="Baker S.E."/>
            <person name="Benoit I."/>
            <person name="Brakhage A.A."/>
            <person name="Braus G.H."/>
            <person name="Fischer R."/>
            <person name="Frisvad J.C."/>
            <person name="Goldman G.H."/>
            <person name="Houbraken J."/>
            <person name="Oakley B."/>
            <person name="Pocsi I."/>
            <person name="Scazzocchio C."/>
            <person name="Seiboth B."/>
            <person name="vanKuyk P.A."/>
            <person name="Wortman J."/>
            <person name="Dyer P.S."/>
            <person name="Grigoriev I.V."/>
        </authorList>
    </citation>
    <scope>NUCLEOTIDE SEQUENCE [LARGE SCALE GENOMIC DNA]</scope>
    <source>
        <strain evidence="10">DTO 134E9</strain>
    </source>
</reference>
<evidence type="ECO:0000259" key="8">
    <source>
        <dbReference type="SMART" id="SM00906"/>
    </source>
</evidence>
<dbReference type="Pfam" id="PF04082">
    <property type="entry name" value="Fungal_trans"/>
    <property type="match status" value="1"/>
</dbReference>
<evidence type="ECO:0000313" key="10">
    <source>
        <dbReference type="Proteomes" id="UP000184383"/>
    </source>
</evidence>
<dbReference type="RefSeq" id="XP_040684224.1">
    <property type="nucleotide sequence ID" value="XM_040829894.1"/>
</dbReference>
<dbReference type="PANTHER" id="PTHR31313">
    <property type="entry name" value="TY1 ENHANCER ACTIVATOR"/>
    <property type="match status" value="1"/>
</dbReference>
<dbReference type="InterPro" id="IPR051615">
    <property type="entry name" value="Transcr_Regulatory_Elem"/>
</dbReference>
<evidence type="ECO:0000256" key="6">
    <source>
        <dbReference type="ARBA" id="ARBA00023242"/>
    </source>
</evidence>
<feature type="domain" description="Xylanolytic transcriptional activator regulatory" evidence="8">
    <location>
        <begin position="233"/>
        <end position="310"/>
    </location>
</feature>
<dbReference type="VEuPathDB" id="FungiDB:ASPWEDRAFT_164812"/>
<keyword evidence="3" id="KW-0805">Transcription regulation</keyword>
<dbReference type="AlphaFoldDB" id="A0A1L9R6N6"/>
<keyword evidence="1" id="KW-0479">Metal-binding</keyword>
<keyword evidence="4" id="KW-0238">DNA-binding</keyword>
<dbReference type="OrthoDB" id="2154091at2759"/>
<dbReference type="Proteomes" id="UP000184383">
    <property type="component" value="Unassembled WGS sequence"/>
</dbReference>
<organism evidence="9 10">
    <name type="scientific">Aspergillus wentii DTO 134E9</name>
    <dbReference type="NCBI Taxonomy" id="1073089"/>
    <lineage>
        <taxon>Eukaryota</taxon>
        <taxon>Fungi</taxon>
        <taxon>Dikarya</taxon>
        <taxon>Ascomycota</taxon>
        <taxon>Pezizomycotina</taxon>
        <taxon>Eurotiomycetes</taxon>
        <taxon>Eurotiomycetidae</taxon>
        <taxon>Eurotiales</taxon>
        <taxon>Aspergillaceae</taxon>
        <taxon>Aspergillus</taxon>
        <taxon>Aspergillus subgen. Cremei</taxon>
    </lineage>
</organism>
<gene>
    <name evidence="9" type="ORF">ASPWEDRAFT_164812</name>
</gene>
<evidence type="ECO:0000256" key="5">
    <source>
        <dbReference type="ARBA" id="ARBA00023163"/>
    </source>
</evidence>
<sequence>MLLQNRIELLEKVLRLHSIDVNASIAQIRAGETSPVGGGPTASLASQQEQQQQPTELDGALCLEGTPDIDGDGEMRYFGSSSGRVELLQLNGDKPATPSSPSTRIRLNQLYQELDSAQATPAELEQHLVTLYYEWEQPWAQLVDESLFRHSQRTNGRYFSPLLLNCILAMGSRYSDRPEVRSSPDDPNTAGQTFLETAEVLLHFDLRSPSITTIQSLGIMAMIYVATGSDTKGWLRHGMAIRLALDMGFNLDSSILDQSCQLPDVEIKLRRQIYWALYCTDKLWASYTGRICTMLESQASVELPLSSPVDVDGAFESESGMLSMLHHALSTHCQILEKILTKLYAPKKLPPGAQKQTFLDSYLLELKSWKYNLPANLQIKHPGKSKVLAHIFILHMVYQTSIIILAKPFLPKRSPRLSTESQSLTEAPTEIKASALCMEAAKEICILAEQYRKAFGSFRRSPITATHCTLLAVLLLSGSCGSEHGNSSNARMKLIESCLITLNELSDSWTPARQYWRGVLCLVENRPQMSDPVVGTHVLEGPADTNEAQLDLWHSIMEADYPFDDLMIDLPHNLEFLL</sequence>
<evidence type="ECO:0000256" key="2">
    <source>
        <dbReference type="ARBA" id="ARBA00022833"/>
    </source>
</evidence>
<evidence type="ECO:0000256" key="1">
    <source>
        <dbReference type="ARBA" id="ARBA00022723"/>
    </source>
</evidence>
<protein>
    <recommendedName>
        <fullName evidence="8">Xylanolytic transcriptional activator regulatory domain-containing protein</fullName>
    </recommendedName>
</protein>
<proteinExistence type="predicted"/>
<dbReference type="SMART" id="SM00906">
    <property type="entry name" value="Fungal_trans"/>
    <property type="match status" value="1"/>
</dbReference>
<dbReference type="GO" id="GO:0008270">
    <property type="term" value="F:zinc ion binding"/>
    <property type="evidence" value="ECO:0007669"/>
    <property type="project" value="InterPro"/>
</dbReference>
<accession>A0A1L9R6N6</accession>
<dbReference type="GeneID" id="63745742"/>
<dbReference type="STRING" id="1073089.A0A1L9R6N6"/>
<dbReference type="CDD" id="cd12148">
    <property type="entry name" value="fungal_TF_MHR"/>
    <property type="match status" value="1"/>
</dbReference>
<dbReference type="EMBL" id="KV878217">
    <property type="protein sequence ID" value="OJJ30547.1"/>
    <property type="molecule type" value="Genomic_DNA"/>
</dbReference>
<keyword evidence="6" id="KW-0539">Nucleus</keyword>
<evidence type="ECO:0000256" key="4">
    <source>
        <dbReference type="ARBA" id="ARBA00023125"/>
    </source>
</evidence>
<dbReference type="GO" id="GO:0003677">
    <property type="term" value="F:DNA binding"/>
    <property type="evidence" value="ECO:0007669"/>
    <property type="project" value="UniProtKB-KW"/>
</dbReference>
<dbReference type="InterPro" id="IPR007219">
    <property type="entry name" value="XnlR_reg_dom"/>
</dbReference>